<feature type="transmembrane region" description="Helical" evidence="1">
    <location>
        <begin position="44"/>
        <end position="63"/>
    </location>
</feature>
<evidence type="ECO:0000256" key="1">
    <source>
        <dbReference type="SAM" id="Phobius"/>
    </source>
</evidence>
<comment type="caution">
    <text evidence="2">The sequence shown here is derived from an EMBL/GenBank/DDBJ whole genome shotgun (WGS) entry which is preliminary data.</text>
</comment>
<dbReference type="Proteomes" id="UP000782880">
    <property type="component" value="Unassembled WGS sequence"/>
</dbReference>
<feature type="transmembrane region" description="Helical" evidence="1">
    <location>
        <begin position="7"/>
        <end position="24"/>
    </location>
</feature>
<name>A0A921IJ70_9FIRM</name>
<sequence length="145" mass="16149">MNTLQITSLIGLLVYFAVLLFAVSKDKANQNVLDYFFAGRSLPFWALSITFIASWWGAGVGPFHRGSGLYRRLERLLVLRRAGADRHFFDDRGRQGHPPGGLPDPGQDDGRPLFRGCFQSALGDDPVSSSLCCWCSRPCWSLSRP</sequence>
<reference evidence="2" key="2">
    <citation type="submission" date="2021-09" db="EMBL/GenBank/DDBJ databases">
        <authorList>
            <person name="Gilroy R."/>
        </authorList>
    </citation>
    <scope>NUCLEOTIDE SEQUENCE</scope>
    <source>
        <strain evidence="2">ChiBcec21-2208</strain>
    </source>
</reference>
<accession>A0A921IJ70</accession>
<keyword evidence="1" id="KW-0472">Membrane</keyword>
<evidence type="ECO:0008006" key="4">
    <source>
        <dbReference type="Google" id="ProtNLM"/>
    </source>
</evidence>
<evidence type="ECO:0000313" key="2">
    <source>
        <dbReference type="EMBL" id="HJG27767.1"/>
    </source>
</evidence>
<keyword evidence="1" id="KW-0812">Transmembrane</keyword>
<proteinExistence type="predicted"/>
<evidence type="ECO:0000313" key="3">
    <source>
        <dbReference type="Proteomes" id="UP000782880"/>
    </source>
</evidence>
<organism evidence="2 3">
    <name type="scientific">Subdoligranulum variabile</name>
    <dbReference type="NCBI Taxonomy" id="214851"/>
    <lineage>
        <taxon>Bacteria</taxon>
        <taxon>Bacillati</taxon>
        <taxon>Bacillota</taxon>
        <taxon>Clostridia</taxon>
        <taxon>Eubacteriales</taxon>
        <taxon>Oscillospiraceae</taxon>
        <taxon>Subdoligranulum</taxon>
    </lineage>
</organism>
<dbReference type="EMBL" id="DYVE01000098">
    <property type="protein sequence ID" value="HJG27767.1"/>
    <property type="molecule type" value="Genomic_DNA"/>
</dbReference>
<protein>
    <recommendedName>
        <fullName evidence="4">Sodium:solute symporter</fullName>
    </recommendedName>
</protein>
<gene>
    <name evidence="2" type="ORF">K8V20_03870</name>
</gene>
<keyword evidence="1" id="KW-1133">Transmembrane helix</keyword>
<dbReference type="AlphaFoldDB" id="A0A921IJ70"/>
<reference evidence="2" key="1">
    <citation type="journal article" date="2021" name="PeerJ">
        <title>Extensive microbial diversity within the chicken gut microbiome revealed by metagenomics and culture.</title>
        <authorList>
            <person name="Gilroy R."/>
            <person name="Ravi A."/>
            <person name="Getino M."/>
            <person name="Pursley I."/>
            <person name="Horton D.L."/>
            <person name="Alikhan N.F."/>
            <person name="Baker D."/>
            <person name="Gharbi K."/>
            <person name="Hall N."/>
            <person name="Watson M."/>
            <person name="Adriaenssens E.M."/>
            <person name="Foster-Nyarko E."/>
            <person name="Jarju S."/>
            <person name="Secka A."/>
            <person name="Antonio M."/>
            <person name="Oren A."/>
            <person name="Chaudhuri R.R."/>
            <person name="La Ragione R."/>
            <person name="Hildebrand F."/>
            <person name="Pallen M.J."/>
        </authorList>
    </citation>
    <scope>NUCLEOTIDE SEQUENCE</scope>
    <source>
        <strain evidence="2">ChiBcec21-2208</strain>
    </source>
</reference>